<evidence type="ECO:0000259" key="1">
    <source>
        <dbReference type="Pfam" id="PF20700"/>
    </source>
</evidence>
<keyword evidence="3" id="KW-1185">Reference proteome</keyword>
<dbReference type="EnsemblMetazoa" id="G14529.1">
    <property type="protein sequence ID" value="G14529.1:cds"/>
    <property type="gene ID" value="G14529"/>
</dbReference>
<dbReference type="InterPro" id="IPR049012">
    <property type="entry name" value="Mutator_transp_dom"/>
</dbReference>
<dbReference type="AlphaFoldDB" id="A0A8W8ILP7"/>
<feature type="domain" description="Mutator-like transposase" evidence="1">
    <location>
        <begin position="82"/>
        <end position="345"/>
    </location>
</feature>
<organism evidence="2 3">
    <name type="scientific">Magallana gigas</name>
    <name type="common">Pacific oyster</name>
    <name type="synonym">Crassostrea gigas</name>
    <dbReference type="NCBI Taxonomy" id="29159"/>
    <lineage>
        <taxon>Eukaryota</taxon>
        <taxon>Metazoa</taxon>
        <taxon>Spiralia</taxon>
        <taxon>Lophotrochozoa</taxon>
        <taxon>Mollusca</taxon>
        <taxon>Bivalvia</taxon>
        <taxon>Autobranchia</taxon>
        <taxon>Pteriomorphia</taxon>
        <taxon>Ostreida</taxon>
        <taxon>Ostreoidea</taxon>
        <taxon>Ostreidae</taxon>
        <taxon>Magallana</taxon>
    </lineage>
</organism>
<accession>A0A8W8ILP7</accession>
<sequence>MHYRDKKGKFKSKKSYYKDLKAQEAKINLATHRVDDAVKEDHSYCKDKPPNPDLSDLGLGASVDVHQTCQFKPIPDDSWKSGRRIVELDVLAKRMFCASCNTPLHLSNIESERRYGLGSILFIRCQNNVCWALNDVKTGKRSQGAFDVNSKLALAVVHTGLGPVQVNNLLTTLNPPPVDPTTLKRWEYKIDSTLGTIANMSCNEAEKEEIEMGNGKMEVSFDGGWQKRGTGWNYDSNTGHGSLIGKETGKVIKFSIISKSCHVCSLHQNKDHTIPSHDCSRNWDGSSKGMEPDMAITMAWDLEKTGNPINIIHGDNDSTTKFRLQADFPYVEKRDDTNHTKKKSQEKDPEKLRMSLDLIVQHLYGDHSKCAKESATWCSYLKNPSKFRYRSLPEGKPLTCVDLKSALTDVINNLKDRAAALANLGSTQANKNLNFIVSTKAPKNK</sequence>
<evidence type="ECO:0000313" key="3">
    <source>
        <dbReference type="Proteomes" id="UP000005408"/>
    </source>
</evidence>
<dbReference type="Pfam" id="PF20700">
    <property type="entry name" value="Mutator"/>
    <property type="match status" value="1"/>
</dbReference>
<reference evidence="2" key="1">
    <citation type="submission" date="2022-08" db="UniProtKB">
        <authorList>
            <consortium name="EnsemblMetazoa"/>
        </authorList>
    </citation>
    <scope>IDENTIFICATION</scope>
    <source>
        <strain evidence="2">05x7-T-G4-1.051#20</strain>
    </source>
</reference>
<name>A0A8W8ILP7_MAGGI</name>
<dbReference type="Proteomes" id="UP000005408">
    <property type="component" value="Unassembled WGS sequence"/>
</dbReference>
<protein>
    <recommendedName>
        <fullName evidence="1">Mutator-like transposase domain-containing protein</fullName>
    </recommendedName>
</protein>
<proteinExistence type="predicted"/>
<evidence type="ECO:0000313" key="2">
    <source>
        <dbReference type="EnsemblMetazoa" id="G14529.1:cds"/>
    </source>
</evidence>